<keyword evidence="3" id="KW-1185">Reference proteome</keyword>
<evidence type="ECO:0000256" key="1">
    <source>
        <dbReference type="SAM" id="Phobius"/>
    </source>
</evidence>
<evidence type="ECO:0000313" key="3">
    <source>
        <dbReference type="Proteomes" id="UP000257109"/>
    </source>
</evidence>
<sequence>MRYDPLRHDEPMVISVVVAKYKVERVLIDQGSLANILYWSTYIKMGLKPIDMEPCTGKLYGYVGEQVEIRGAIELESTFGEGNHTRTISILYTIIDVEASYNIIMGWPTLKKLGTVKEVGRVWADHRVTRRFYEDDLRIGSRPASIPDVNVLDFDLDPRCDINHERPLPAEDLKEINIGPDPTHKMKIGTTLMQEDESRLISFLRKNRDVFAWSLTDMLGIDPEFICHHLSISLGFRLVTQRRRQLGEEKRRAAWEETKKLLAVGFIWEIQCPTWLANIVMVKKANGKWCMCTDYTDLNKAYLKDPYPLPSIDWLVGGASGFALLSFMDAYLGYNQIKMHPKMKPRPPS</sequence>
<comment type="caution">
    <text evidence="2">The sequence shown here is derived from an EMBL/GenBank/DDBJ whole genome shotgun (WGS) entry which is preliminary data.</text>
</comment>
<dbReference type="InterPro" id="IPR053134">
    <property type="entry name" value="RNA-dir_DNA_polymerase"/>
</dbReference>
<dbReference type="OrthoDB" id="1727395at2759"/>
<dbReference type="InterPro" id="IPR043502">
    <property type="entry name" value="DNA/RNA_pol_sf"/>
</dbReference>
<evidence type="ECO:0000313" key="2">
    <source>
        <dbReference type="EMBL" id="RDX67641.1"/>
    </source>
</evidence>
<dbReference type="PANTHER" id="PTHR24559">
    <property type="entry name" value="TRANSPOSON TY3-I GAG-POL POLYPROTEIN"/>
    <property type="match status" value="1"/>
</dbReference>
<accession>A0A371ENK7</accession>
<keyword evidence="1" id="KW-1133">Transmembrane helix</keyword>
<dbReference type="EMBL" id="QJKJ01012899">
    <property type="protein sequence ID" value="RDX67641.1"/>
    <property type="molecule type" value="Genomic_DNA"/>
</dbReference>
<dbReference type="Gene3D" id="3.10.10.10">
    <property type="entry name" value="HIV Type 1 Reverse Transcriptase, subunit A, domain 1"/>
    <property type="match status" value="1"/>
</dbReference>
<name>A0A371ENK7_MUCPR</name>
<feature type="transmembrane region" description="Helical" evidence="1">
    <location>
        <begin position="314"/>
        <end position="334"/>
    </location>
</feature>
<dbReference type="Proteomes" id="UP000257109">
    <property type="component" value="Unassembled WGS sequence"/>
</dbReference>
<proteinExistence type="predicted"/>
<gene>
    <name evidence="2" type="ORF">CR513_53449</name>
</gene>
<dbReference type="PANTHER" id="PTHR24559:SF444">
    <property type="entry name" value="REVERSE TRANSCRIPTASE DOMAIN-CONTAINING PROTEIN"/>
    <property type="match status" value="1"/>
</dbReference>
<evidence type="ECO:0008006" key="4">
    <source>
        <dbReference type="Google" id="ProtNLM"/>
    </source>
</evidence>
<organism evidence="2 3">
    <name type="scientific">Mucuna pruriens</name>
    <name type="common">Velvet bean</name>
    <name type="synonym">Dolichos pruriens</name>
    <dbReference type="NCBI Taxonomy" id="157652"/>
    <lineage>
        <taxon>Eukaryota</taxon>
        <taxon>Viridiplantae</taxon>
        <taxon>Streptophyta</taxon>
        <taxon>Embryophyta</taxon>
        <taxon>Tracheophyta</taxon>
        <taxon>Spermatophyta</taxon>
        <taxon>Magnoliopsida</taxon>
        <taxon>eudicotyledons</taxon>
        <taxon>Gunneridae</taxon>
        <taxon>Pentapetalae</taxon>
        <taxon>rosids</taxon>
        <taxon>fabids</taxon>
        <taxon>Fabales</taxon>
        <taxon>Fabaceae</taxon>
        <taxon>Papilionoideae</taxon>
        <taxon>50 kb inversion clade</taxon>
        <taxon>NPAAA clade</taxon>
        <taxon>indigoferoid/millettioid clade</taxon>
        <taxon>Phaseoleae</taxon>
        <taxon>Mucuna</taxon>
    </lineage>
</organism>
<protein>
    <recommendedName>
        <fullName evidence="4">Reverse transcriptase domain-containing protein</fullName>
    </recommendedName>
</protein>
<keyword evidence="1" id="KW-0472">Membrane</keyword>
<keyword evidence="1" id="KW-0812">Transmembrane</keyword>
<dbReference type="CDD" id="cd00303">
    <property type="entry name" value="retropepsin_like"/>
    <property type="match status" value="1"/>
</dbReference>
<dbReference type="AlphaFoldDB" id="A0A371ENK7"/>
<dbReference type="SUPFAM" id="SSF56672">
    <property type="entry name" value="DNA/RNA polymerases"/>
    <property type="match status" value="1"/>
</dbReference>
<feature type="non-terminal residue" evidence="2">
    <location>
        <position position="1"/>
    </location>
</feature>
<reference evidence="2" key="1">
    <citation type="submission" date="2018-05" db="EMBL/GenBank/DDBJ databases">
        <title>Draft genome of Mucuna pruriens seed.</title>
        <authorList>
            <person name="Nnadi N.E."/>
            <person name="Vos R."/>
            <person name="Hasami M.H."/>
            <person name="Devisetty U.K."/>
            <person name="Aguiy J.C."/>
        </authorList>
    </citation>
    <scope>NUCLEOTIDE SEQUENCE [LARGE SCALE GENOMIC DNA]</scope>
    <source>
        <strain evidence="2">JCA_2017</strain>
    </source>
</reference>